<gene>
    <name evidence="1" type="primary">52</name>
    <name evidence="1" type="ORF">SEA_NITZEL_52</name>
</gene>
<sequence length="77" mass="8558">MTITVHTQAELDQALTDRADVIYIESDPGVWLRLSNSGSARVVAWGSARVEAWGANMLRSICIRNVSPWMPRVRSST</sequence>
<protein>
    <submittedName>
        <fullName evidence="1">Uncharacterized protein</fullName>
    </submittedName>
</protein>
<keyword evidence="2" id="KW-1185">Reference proteome</keyword>
<dbReference type="KEGG" id="vg:60331980"/>
<name>A0A5J6T3Z6_9CAUD</name>
<dbReference type="EMBL" id="MN310545">
    <property type="protein sequence ID" value="QFG04878.1"/>
    <property type="molecule type" value="Genomic_DNA"/>
</dbReference>
<organism evidence="1 2">
    <name type="scientific">Mycobacterium phage Nitzel</name>
    <dbReference type="NCBI Taxonomy" id="2652404"/>
    <lineage>
        <taxon>Viruses</taxon>
        <taxon>Duplodnaviria</taxon>
        <taxon>Heunggongvirae</taxon>
        <taxon>Uroviricota</taxon>
        <taxon>Caudoviricetes</taxon>
        <taxon>Gracegardnervirinae</taxon>
        <taxon>Cheoctovirus</taxon>
        <taxon>Cheoctovirus nitzel</taxon>
    </lineage>
</organism>
<dbReference type="GeneID" id="60331980"/>
<dbReference type="RefSeq" id="YP_009960427.1">
    <property type="nucleotide sequence ID" value="NC_051690.1"/>
</dbReference>
<evidence type="ECO:0000313" key="1">
    <source>
        <dbReference type="EMBL" id="QFG04878.1"/>
    </source>
</evidence>
<dbReference type="Proteomes" id="UP000327190">
    <property type="component" value="Segment"/>
</dbReference>
<evidence type="ECO:0000313" key="2">
    <source>
        <dbReference type="Proteomes" id="UP000327190"/>
    </source>
</evidence>
<proteinExistence type="predicted"/>
<accession>A0A5J6T3Z6</accession>
<reference evidence="1 2" key="1">
    <citation type="submission" date="2019-08" db="EMBL/GenBank/DDBJ databases">
        <authorList>
            <person name="Garza N."/>
            <person name="Spicak I."/>
            <person name="Bhardwaj A."/>
            <person name="Birdinc S."/>
            <person name="Bormett K."/>
            <person name="Burke B."/>
            <person name="Callin M."/>
            <person name="Chagpar M."/>
            <person name="Cline E."/>
            <person name="Crank I."/>
            <person name="Damge R."/>
            <person name="Dejoie J."/>
            <person name="Delisi D."/>
            <person name="Everett N."/>
            <person name="Fu C."/>
            <person name="Garimella S."/>
            <person name="Georgiev A.N."/>
            <person name="Hand M."/>
            <person name="Harris A."/>
            <person name="Howard B."/>
            <person name="Ischinger J."/>
            <person name="Jaeger M."/>
            <person name="Jammer K."/>
            <person name="Jang J."/>
            <person name="Jiang C."/>
            <person name="Johnson L."/>
            <person name="Jones C."/>
            <person name="Joseph G."/>
            <person name="Kim E.B."/>
            <person name="Lietzke E."/>
            <person name="Liu S."/>
            <person name="Liu M."/>
            <person name="Martinez E."/>
            <person name="Martinez M."/>
            <person name="Mavrenovic B."/>
            <person name="Mccrea K."/>
            <person name="Mehling M."/>
            <person name="Murphy A."/>
            <person name="Myers K."/>
            <person name="Nguyen Q."/>
            <person name="O'Neill M."/>
            <person name="Oparah L."/>
            <person name="Pandolfi P."/>
            <person name="Patil N."/>
            <person name="Pineau M."/>
            <person name="San M.L.O.P.E.Z."/>
            <person name="Sanders E."/>
            <person name="Selvia G."/>
            <person name="Snyder K."/>
            <person name="Sorrell T."/>
            <person name="Torres S."/>
            <person name="Trigg L."/>
            <person name="Troyer K."/>
            <person name="Turner K."/>
            <person name="Vu B."/>
            <person name="Wilson R."/>
            <person name="Wollensak R."/>
            <person name="Wyss Y.T."/>
            <person name="Yoo E."/>
            <person name="Zhao N."/>
            <person name="Bell S.K."/>
            <person name="Chan J.Y."/>
            <person name="Kerstiens E.A."/>
            <person name="Krampen J.M."/>
            <person name="Larson A.M."/>
            <person name="Reuhs M.P."/>
            <person name="Rickus G."/>
            <person name="Riedel J.T."/>
            <person name="Sanchez C."/>
            <person name="Smith G.V."/>
            <person name="Okekeogbu I.O."/>
            <person name="Clase K.L."/>
            <person name="Gurney S.M.R."/>
            <person name="Garlena R.A."/>
            <person name="Russell D.A."/>
            <person name="Pope W.H."/>
            <person name="Jacobs-Sera D."/>
            <person name="Hatfull G.F."/>
        </authorList>
    </citation>
    <scope>NUCLEOTIDE SEQUENCE [LARGE SCALE GENOMIC DNA]</scope>
</reference>